<dbReference type="EMBL" id="JAHBOM010000049">
    <property type="protein sequence ID" value="MBU8827632.1"/>
    <property type="molecule type" value="Genomic_DNA"/>
</dbReference>
<evidence type="ECO:0000313" key="2">
    <source>
        <dbReference type="Proteomes" id="UP000696413"/>
    </source>
</evidence>
<reference evidence="1 2" key="1">
    <citation type="submission" date="2021-05" db="EMBL/GenBank/DDBJ databases">
        <title>Draft Genome Sequences of Clinical Respiratory Isolates of Mycobacterium goodii Recovered in Ireland.</title>
        <authorList>
            <person name="Flanagan P.R."/>
            <person name="Mok S."/>
            <person name="Roycroft E."/>
            <person name="Rogers T.R."/>
            <person name="Fitzgibbon M."/>
        </authorList>
    </citation>
    <scope>NUCLEOTIDE SEQUENCE [LARGE SCALE GENOMIC DNA]</scope>
    <source>
        <strain evidence="1 2">14IE55</strain>
    </source>
</reference>
<dbReference type="SUPFAM" id="SSF48498">
    <property type="entry name" value="Tetracyclin repressor-like, C-terminal domain"/>
    <property type="match status" value="1"/>
</dbReference>
<dbReference type="Proteomes" id="UP000696413">
    <property type="component" value="Unassembled WGS sequence"/>
</dbReference>
<gene>
    <name evidence="1" type="ORF">KL859_32775</name>
</gene>
<name>A0ABS6I1G0_MYCGD</name>
<dbReference type="RefSeq" id="WP_214311034.1">
    <property type="nucleotide sequence ID" value="NZ_JAHBOJ010000001.1"/>
</dbReference>
<dbReference type="SUPFAM" id="SSF46689">
    <property type="entry name" value="Homeodomain-like"/>
    <property type="match status" value="1"/>
</dbReference>
<protein>
    <submittedName>
        <fullName evidence="1">TetR/AcrR family transcriptional regulator</fullName>
    </submittedName>
</protein>
<dbReference type="Gene3D" id="1.10.357.10">
    <property type="entry name" value="Tetracycline Repressor, domain 2"/>
    <property type="match status" value="1"/>
</dbReference>
<dbReference type="InterPro" id="IPR009057">
    <property type="entry name" value="Homeodomain-like_sf"/>
</dbReference>
<evidence type="ECO:0000313" key="1">
    <source>
        <dbReference type="EMBL" id="MBU8827632.1"/>
    </source>
</evidence>
<keyword evidence="2" id="KW-1185">Reference proteome</keyword>
<organism evidence="1 2">
    <name type="scientific">Mycolicibacterium goodii</name>
    <name type="common">Mycobacterium goodii</name>
    <dbReference type="NCBI Taxonomy" id="134601"/>
    <lineage>
        <taxon>Bacteria</taxon>
        <taxon>Bacillati</taxon>
        <taxon>Actinomycetota</taxon>
        <taxon>Actinomycetes</taxon>
        <taxon>Mycobacteriales</taxon>
        <taxon>Mycobacteriaceae</taxon>
        <taxon>Mycolicibacterium</taxon>
    </lineage>
</organism>
<dbReference type="InterPro" id="IPR036271">
    <property type="entry name" value="Tet_transcr_reg_TetR-rel_C_sf"/>
</dbReference>
<sequence length="237" mass="25284">MAVQDVTARVGGRPPLITVADIVSVGRELGMRRLSINAVATRLGVSATALYRHIDGRWELERLVGESLLADLELGQDDSGGIEEHLLAFGMRLHRFALANPGLARYMQLLFPRGEAGARLLADEVAILGRRGYPPEAAALLSSSVALVAIGVAAQHEMKAEASHSDDGYNRERDAAAERLAADTELGPVHTAGMQLTGEQYLAFLLNAVIRGLLTAAVPGRSIEDIVAELTTTGEDR</sequence>
<accession>A0ABS6I1G0</accession>
<proteinExistence type="predicted"/>
<comment type="caution">
    <text evidence="1">The sequence shown here is derived from an EMBL/GenBank/DDBJ whole genome shotgun (WGS) entry which is preliminary data.</text>
</comment>